<evidence type="ECO:0008006" key="4">
    <source>
        <dbReference type="Google" id="ProtNLM"/>
    </source>
</evidence>
<evidence type="ECO:0000313" key="2">
    <source>
        <dbReference type="EMBL" id="ASM52857.1"/>
    </source>
</evidence>
<gene>
    <name evidence="2" type="ORF">PNIG_a0550</name>
</gene>
<proteinExistence type="predicted"/>
<dbReference type="AlphaFoldDB" id="A0AAC9UFQ5"/>
<dbReference type="Gene3D" id="2.60.40.420">
    <property type="entry name" value="Cupredoxins - blue copper proteins"/>
    <property type="match status" value="1"/>
</dbReference>
<dbReference type="CDD" id="cd04221">
    <property type="entry name" value="MauL"/>
    <property type="match status" value="1"/>
</dbReference>
<dbReference type="RefSeq" id="WP_089367737.1">
    <property type="nucleotide sequence ID" value="NZ_BJXZ01000070.1"/>
</dbReference>
<dbReference type="Proteomes" id="UP000198329">
    <property type="component" value="Chromosome I"/>
</dbReference>
<feature type="chain" id="PRO_5041903662" description="Methylamine utilization protein" evidence="1">
    <location>
        <begin position="26"/>
        <end position="225"/>
    </location>
</feature>
<organism evidence="2 3">
    <name type="scientific">Pseudoalteromonas nigrifaciens</name>
    <dbReference type="NCBI Taxonomy" id="28109"/>
    <lineage>
        <taxon>Bacteria</taxon>
        <taxon>Pseudomonadati</taxon>
        <taxon>Pseudomonadota</taxon>
        <taxon>Gammaproteobacteria</taxon>
        <taxon>Alteromonadales</taxon>
        <taxon>Pseudoalteromonadaceae</taxon>
        <taxon>Pseudoalteromonas</taxon>
    </lineage>
</organism>
<dbReference type="InterPro" id="IPR034242">
    <property type="entry name" value="MauL"/>
</dbReference>
<dbReference type="InterPro" id="IPR008972">
    <property type="entry name" value="Cupredoxin"/>
</dbReference>
<dbReference type="GeneID" id="300940518"/>
<dbReference type="SUPFAM" id="SSF49503">
    <property type="entry name" value="Cupredoxins"/>
    <property type="match status" value="1"/>
</dbReference>
<accession>A0AAC9UFQ5</accession>
<sequence>MFERALQFFAKKRYLFALSVLFSHAAISANIDLVIKDQHGMVLPNAVVEIGQANTAFKPTNPSVKKLPVAVIDQVNKQFLPELLIVQQGQLVNFPNSDNIRHNVYSFSSAKSFQLKLYSGQPKEPIIFDTQGVVVLGCNIHDSMVGYIYVAKSEQVYKTDKNGVVSLPVTTQPLQISIWHALQTAPLENKKMMNIEPQAILPITINTSSPAPRNTFGSQFKGGND</sequence>
<protein>
    <recommendedName>
        <fullName evidence="4">Methylamine utilization protein</fullName>
    </recommendedName>
</protein>
<dbReference type="EMBL" id="CP011036">
    <property type="protein sequence ID" value="ASM52857.1"/>
    <property type="molecule type" value="Genomic_DNA"/>
</dbReference>
<dbReference type="KEGG" id="png:PNIG_a0550"/>
<reference evidence="2 3" key="1">
    <citation type="submission" date="2015-03" db="EMBL/GenBank/DDBJ databases">
        <authorList>
            <person name="Xie B.-B."/>
            <person name="Rong J.-C."/>
            <person name="Qin Q.-L."/>
            <person name="Zhang Y.-Z."/>
        </authorList>
    </citation>
    <scope>NUCLEOTIDE SEQUENCE [LARGE SCALE GENOMIC DNA]</scope>
    <source>
        <strain evidence="2 3">KMM 661</strain>
    </source>
</reference>
<evidence type="ECO:0000313" key="3">
    <source>
        <dbReference type="Proteomes" id="UP000198329"/>
    </source>
</evidence>
<keyword evidence="3" id="KW-1185">Reference proteome</keyword>
<name>A0AAC9UFQ5_9GAMM</name>
<keyword evidence="1" id="KW-0732">Signal</keyword>
<feature type="signal peptide" evidence="1">
    <location>
        <begin position="1"/>
        <end position="25"/>
    </location>
</feature>
<evidence type="ECO:0000256" key="1">
    <source>
        <dbReference type="SAM" id="SignalP"/>
    </source>
</evidence>